<dbReference type="PANTHER" id="PTHR47424">
    <property type="entry name" value="REGULATORY PROTEIN GAL4"/>
    <property type="match status" value="1"/>
</dbReference>
<feature type="region of interest" description="Disordered" evidence="6">
    <location>
        <begin position="1"/>
        <end position="29"/>
    </location>
</feature>
<evidence type="ECO:0000313" key="8">
    <source>
        <dbReference type="EMBL" id="KAK3898601.1"/>
    </source>
</evidence>
<keyword evidence="3" id="KW-0238">DNA-binding</keyword>
<dbReference type="InterPro" id="IPR051127">
    <property type="entry name" value="Fungal_SecMet_Regulators"/>
</dbReference>
<dbReference type="Gene3D" id="4.10.240.10">
    <property type="entry name" value="Zn(2)-C6 fungal-type DNA-binding domain"/>
    <property type="match status" value="1"/>
</dbReference>
<dbReference type="GO" id="GO:0006351">
    <property type="term" value="P:DNA-templated transcription"/>
    <property type="evidence" value="ECO:0007669"/>
    <property type="project" value="InterPro"/>
</dbReference>
<dbReference type="AlphaFoldDB" id="A0AAN6MEG3"/>
<dbReference type="Pfam" id="PF00172">
    <property type="entry name" value="Zn_clus"/>
    <property type="match status" value="1"/>
</dbReference>
<gene>
    <name evidence="8" type="ORF">C8A05DRAFT_18850</name>
</gene>
<dbReference type="PROSITE" id="PS50048">
    <property type="entry name" value="ZN2_CY6_FUNGAL_2"/>
    <property type="match status" value="1"/>
</dbReference>
<evidence type="ECO:0000313" key="9">
    <source>
        <dbReference type="Proteomes" id="UP001303889"/>
    </source>
</evidence>
<dbReference type="PROSITE" id="PS00463">
    <property type="entry name" value="ZN2_CY6_FUNGAL_1"/>
    <property type="match status" value="1"/>
</dbReference>
<accession>A0AAN6MEG3</accession>
<proteinExistence type="predicted"/>
<dbReference type="InterPro" id="IPR036864">
    <property type="entry name" value="Zn2-C6_fun-type_DNA-bd_sf"/>
</dbReference>
<evidence type="ECO:0000256" key="1">
    <source>
        <dbReference type="ARBA" id="ARBA00022723"/>
    </source>
</evidence>
<reference evidence="8" key="1">
    <citation type="journal article" date="2023" name="Mol. Phylogenet. Evol.">
        <title>Genome-scale phylogeny and comparative genomics of the fungal order Sordariales.</title>
        <authorList>
            <person name="Hensen N."/>
            <person name="Bonometti L."/>
            <person name="Westerberg I."/>
            <person name="Brannstrom I.O."/>
            <person name="Guillou S."/>
            <person name="Cros-Aarteil S."/>
            <person name="Calhoun S."/>
            <person name="Haridas S."/>
            <person name="Kuo A."/>
            <person name="Mondo S."/>
            <person name="Pangilinan J."/>
            <person name="Riley R."/>
            <person name="LaButti K."/>
            <person name="Andreopoulos B."/>
            <person name="Lipzen A."/>
            <person name="Chen C."/>
            <person name="Yan M."/>
            <person name="Daum C."/>
            <person name="Ng V."/>
            <person name="Clum A."/>
            <person name="Steindorff A."/>
            <person name="Ohm R.A."/>
            <person name="Martin F."/>
            <person name="Silar P."/>
            <person name="Natvig D.O."/>
            <person name="Lalanne C."/>
            <person name="Gautier V."/>
            <person name="Ament-Velasquez S.L."/>
            <person name="Kruys A."/>
            <person name="Hutchinson M.I."/>
            <person name="Powell A.J."/>
            <person name="Barry K."/>
            <person name="Miller A.N."/>
            <person name="Grigoriev I.V."/>
            <person name="Debuchy R."/>
            <person name="Gladieux P."/>
            <person name="Hiltunen Thoren M."/>
            <person name="Johannesson H."/>
        </authorList>
    </citation>
    <scope>NUCLEOTIDE SEQUENCE</scope>
    <source>
        <strain evidence="8">CBS 103.79</strain>
    </source>
</reference>
<dbReference type="GO" id="GO:0000981">
    <property type="term" value="F:DNA-binding transcription factor activity, RNA polymerase II-specific"/>
    <property type="evidence" value="ECO:0007669"/>
    <property type="project" value="InterPro"/>
</dbReference>
<feature type="region of interest" description="Disordered" evidence="6">
    <location>
        <begin position="103"/>
        <end position="131"/>
    </location>
</feature>
<evidence type="ECO:0000256" key="2">
    <source>
        <dbReference type="ARBA" id="ARBA00023015"/>
    </source>
</evidence>
<dbReference type="Proteomes" id="UP001303889">
    <property type="component" value="Unassembled WGS sequence"/>
</dbReference>
<keyword evidence="1" id="KW-0479">Metal-binding</keyword>
<evidence type="ECO:0000256" key="4">
    <source>
        <dbReference type="ARBA" id="ARBA00023163"/>
    </source>
</evidence>
<evidence type="ECO:0000256" key="5">
    <source>
        <dbReference type="ARBA" id="ARBA00023242"/>
    </source>
</evidence>
<name>A0AAN6MEG3_9PEZI</name>
<protein>
    <submittedName>
        <fullName evidence="8">Fungal-specific transcription factor domain-containing protein</fullName>
    </submittedName>
</protein>
<dbReference type="Pfam" id="PF04082">
    <property type="entry name" value="Fungal_trans"/>
    <property type="match status" value="1"/>
</dbReference>
<dbReference type="EMBL" id="MU855909">
    <property type="protein sequence ID" value="KAK3898601.1"/>
    <property type="molecule type" value="Genomic_DNA"/>
</dbReference>
<dbReference type="GO" id="GO:0000978">
    <property type="term" value="F:RNA polymerase II cis-regulatory region sequence-specific DNA binding"/>
    <property type="evidence" value="ECO:0007669"/>
    <property type="project" value="TreeGrafter"/>
</dbReference>
<keyword evidence="9" id="KW-1185">Reference proteome</keyword>
<dbReference type="SMART" id="SM00906">
    <property type="entry name" value="Fungal_trans"/>
    <property type="match status" value="1"/>
</dbReference>
<organism evidence="8 9">
    <name type="scientific">Staphylotrichum tortipilum</name>
    <dbReference type="NCBI Taxonomy" id="2831512"/>
    <lineage>
        <taxon>Eukaryota</taxon>
        <taxon>Fungi</taxon>
        <taxon>Dikarya</taxon>
        <taxon>Ascomycota</taxon>
        <taxon>Pezizomycotina</taxon>
        <taxon>Sordariomycetes</taxon>
        <taxon>Sordariomycetidae</taxon>
        <taxon>Sordariales</taxon>
        <taxon>Chaetomiaceae</taxon>
        <taxon>Staphylotrichum</taxon>
    </lineage>
</organism>
<keyword evidence="5" id="KW-0539">Nucleus</keyword>
<evidence type="ECO:0000256" key="3">
    <source>
        <dbReference type="ARBA" id="ARBA00023125"/>
    </source>
</evidence>
<evidence type="ECO:0000259" key="7">
    <source>
        <dbReference type="PROSITE" id="PS50048"/>
    </source>
</evidence>
<evidence type="ECO:0000256" key="6">
    <source>
        <dbReference type="SAM" id="MobiDB-lite"/>
    </source>
</evidence>
<sequence length="768" mass="84995">MGTDDDHSLTTALNAGFPDGSEATSGRASKRRRIGLACSACRIRKSRCNGGRPRCEPCERLNFECIYELPDSSANLLVPKDQFTSLEDRVRLLEALVRQQEGRLTAVEDGQPRENHSPRPTQARPGEAPGGGVVVNIEACAPDPLAESNTTDGMATVTSLVDEQDCGFFGPSSNIAFMRHIFRAMSMRSQLPHDGLSPLSNSNVGIYGAGTIRIAQPLSPTAVPLRPRDRSEAVGANLLPPHAETVALIRAYFSNTGLLFPFIHEETFMATYEDMRQQNFRAKLPRTWLGLLNMILAMAVCTSGWADDAPKYRAEESDVYYRRARELCRTQMLRGTTLETVQYLLLTSQYLQGTHKSVQTWTMHGLAVKAAFSIGLHSTEATAKFPPIEQEMRKRAWFGCVLLDRSLSMTFGRPSAIPEDYIKIDLPLPLPSADGELNATGDVSVAFFNATILLYRILWKVMATLYGHNLGCGGPPSEIVIMTQIVELEQELSDWQQSLPHPLFLRNSSNLPGDEWAEDHIMERFRLVLTLRYLNVQLLLHRPSLAASLGRRPTEGGASGRSQRSVNQMQVTFNRTCVGMAEEIIEIVHAILTRPTMGRQLIGAWWFTMYYTFNAALTVFGSLLLPAEDSPSGADSDRASRTTHFLGKAVEALVNLDRDNHVVDRCVDYLRQLSRLASGWAASTPQLHLTSPTLSRQHQALSMPAMAGVGEGDEPPQTELFGRHQPMLGFEDELELGHYFATEFQRWFEQFPAVGGQPQGQQGTSGSG</sequence>
<dbReference type="InterPro" id="IPR001138">
    <property type="entry name" value="Zn2Cys6_DnaBD"/>
</dbReference>
<keyword evidence="4" id="KW-0804">Transcription</keyword>
<reference evidence="8" key="2">
    <citation type="submission" date="2023-05" db="EMBL/GenBank/DDBJ databases">
        <authorList>
            <consortium name="Lawrence Berkeley National Laboratory"/>
            <person name="Steindorff A."/>
            <person name="Hensen N."/>
            <person name="Bonometti L."/>
            <person name="Westerberg I."/>
            <person name="Brannstrom I.O."/>
            <person name="Guillou S."/>
            <person name="Cros-Aarteil S."/>
            <person name="Calhoun S."/>
            <person name="Haridas S."/>
            <person name="Kuo A."/>
            <person name="Mondo S."/>
            <person name="Pangilinan J."/>
            <person name="Riley R."/>
            <person name="Labutti K."/>
            <person name="Andreopoulos B."/>
            <person name="Lipzen A."/>
            <person name="Chen C."/>
            <person name="Yanf M."/>
            <person name="Daum C."/>
            <person name="Ng V."/>
            <person name="Clum A."/>
            <person name="Ohm R."/>
            <person name="Martin F."/>
            <person name="Silar P."/>
            <person name="Natvig D."/>
            <person name="Lalanne C."/>
            <person name="Gautier V."/>
            <person name="Ament-Velasquez S.L."/>
            <person name="Kruys A."/>
            <person name="Hutchinson M.I."/>
            <person name="Powell A.J."/>
            <person name="Barry K."/>
            <person name="Miller A.N."/>
            <person name="Grigoriev I.V."/>
            <person name="Debuchy R."/>
            <person name="Gladieux P."/>
            <person name="Thoren M.H."/>
            <person name="Johannesson H."/>
        </authorList>
    </citation>
    <scope>NUCLEOTIDE SEQUENCE</scope>
    <source>
        <strain evidence="8">CBS 103.79</strain>
    </source>
</reference>
<dbReference type="CDD" id="cd00067">
    <property type="entry name" value="GAL4"/>
    <property type="match status" value="1"/>
</dbReference>
<feature type="domain" description="Zn(2)-C6 fungal-type" evidence="7">
    <location>
        <begin position="37"/>
        <end position="67"/>
    </location>
</feature>
<dbReference type="SUPFAM" id="SSF57701">
    <property type="entry name" value="Zn2/Cys6 DNA-binding domain"/>
    <property type="match status" value="1"/>
</dbReference>
<dbReference type="SMART" id="SM00066">
    <property type="entry name" value="GAL4"/>
    <property type="match status" value="1"/>
</dbReference>
<dbReference type="GO" id="GO:0008270">
    <property type="term" value="F:zinc ion binding"/>
    <property type="evidence" value="ECO:0007669"/>
    <property type="project" value="InterPro"/>
</dbReference>
<dbReference type="CDD" id="cd12148">
    <property type="entry name" value="fungal_TF_MHR"/>
    <property type="match status" value="1"/>
</dbReference>
<dbReference type="PANTHER" id="PTHR47424:SF3">
    <property type="entry name" value="REGULATORY PROTEIN GAL4"/>
    <property type="match status" value="1"/>
</dbReference>
<comment type="caution">
    <text evidence="8">The sequence shown here is derived from an EMBL/GenBank/DDBJ whole genome shotgun (WGS) entry which is preliminary data.</text>
</comment>
<dbReference type="InterPro" id="IPR007219">
    <property type="entry name" value="XnlR_reg_dom"/>
</dbReference>
<keyword evidence="2" id="KW-0805">Transcription regulation</keyword>
<dbReference type="GO" id="GO:0005634">
    <property type="term" value="C:nucleus"/>
    <property type="evidence" value="ECO:0007669"/>
    <property type="project" value="TreeGrafter"/>
</dbReference>
<dbReference type="GO" id="GO:0000435">
    <property type="term" value="P:positive regulation of transcription from RNA polymerase II promoter by galactose"/>
    <property type="evidence" value="ECO:0007669"/>
    <property type="project" value="TreeGrafter"/>
</dbReference>